<dbReference type="PROSITE" id="PS00194">
    <property type="entry name" value="THIOREDOXIN_1"/>
    <property type="match status" value="1"/>
</dbReference>
<keyword evidence="3" id="KW-1015">Disulfide bond</keyword>
<dbReference type="InterPro" id="IPR025380">
    <property type="entry name" value="DUF4369"/>
</dbReference>
<evidence type="ECO:0000313" key="8">
    <source>
        <dbReference type="Proteomes" id="UP001597461"/>
    </source>
</evidence>
<dbReference type="InterPro" id="IPR036249">
    <property type="entry name" value="Thioredoxin-like_sf"/>
</dbReference>
<evidence type="ECO:0000256" key="5">
    <source>
        <dbReference type="SAM" id="SignalP"/>
    </source>
</evidence>
<dbReference type="InterPro" id="IPR000866">
    <property type="entry name" value="AhpC/TSA"/>
</dbReference>
<dbReference type="Gene3D" id="3.40.30.10">
    <property type="entry name" value="Glutaredoxin"/>
    <property type="match status" value="1"/>
</dbReference>
<evidence type="ECO:0000313" key="7">
    <source>
        <dbReference type="EMBL" id="MFD2582515.1"/>
    </source>
</evidence>
<reference evidence="8" key="1">
    <citation type="journal article" date="2019" name="Int. J. Syst. Evol. Microbiol.">
        <title>The Global Catalogue of Microorganisms (GCM) 10K type strain sequencing project: providing services to taxonomists for standard genome sequencing and annotation.</title>
        <authorList>
            <consortium name="The Broad Institute Genomics Platform"/>
            <consortium name="The Broad Institute Genome Sequencing Center for Infectious Disease"/>
            <person name="Wu L."/>
            <person name="Ma J."/>
        </authorList>
    </citation>
    <scope>NUCLEOTIDE SEQUENCE [LARGE SCALE GENOMIC DNA]</scope>
    <source>
        <strain evidence="8">KCTC 42866</strain>
    </source>
</reference>
<feature type="domain" description="Thioredoxin" evidence="6">
    <location>
        <begin position="238"/>
        <end position="382"/>
    </location>
</feature>
<dbReference type="SUPFAM" id="SSF52833">
    <property type="entry name" value="Thioredoxin-like"/>
    <property type="match status" value="1"/>
</dbReference>
<protein>
    <submittedName>
        <fullName evidence="7">Redoxin domain-containing protein</fullName>
    </submittedName>
</protein>
<dbReference type="Pfam" id="PF14289">
    <property type="entry name" value="DUF4369"/>
    <property type="match status" value="1"/>
</dbReference>
<comment type="subcellular location">
    <subcellularLocation>
        <location evidence="1">Cell envelope</location>
    </subcellularLocation>
</comment>
<evidence type="ECO:0000256" key="1">
    <source>
        <dbReference type="ARBA" id="ARBA00004196"/>
    </source>
</evidence>
<evidence type="ECO:0000256" key="3">
    <source>
        <dbReference type="ARBA" id="ARBA00023157"/>
    </source>
</evidence>
<evidence type="ECO:0000256" key="4">
    <source>
        <dbReference type="ARBA" id="ARBA00023284"/>
    </source>
</evidence>
<dbReference type="InterPro" id="IPR013766">
    <property type="entry name" value="Thioredoxin_domain"/>
</dbReference>
<comment type="caution">
    <text evidence="7">The sequence shown here is derived from an EMBL/GenBank/DDBJ whole genome shotgun (WGS) entry which is preliminary data.</text>
</comment>
<dbReference type="EMBL" id="JBHULL010000007">
    <property type="protein sequence ID" value="MFD2582515.1"/>
    <property type="molecule type" value="Genomic_DNA"/>
</dbReference>
<dbReference type="PROSITE" id="PS51352">
    <property type="entry name" value="THIOREDOXIN_2"/>
    <property type="match status" value="1"/>
</dbReference>
<dbReference type="PANTHER" id="PTHR42852:SF6">
    <property type="entry name" value="THIOL:DISULFIDE INTERCHANGE PROTEIN DSBE"/>
    <property type="match status" value="1"/>
</dbReference>
<dbReference type="RefSeq" id="WP_379077569.1">
    <property type="nucleotide sequence ID" value="NZ_JBHULL010000007.1"/>
</dbReference>
<keyword evidence="4" id="KW-0676">Redox-active center</keyword>
<evidence type="ECO:0000259" key="6">
    <source>
        <dbReference type="PROSITE" id="PS51352"/>
    </source>
</evidence>
<dbReference type="PANTHER" id="PTHR42852">
    <property type="entry name" value="THIOL:DISULFIDE INTERCHANGE PROTEIN DSBE"/>
    <property type="match status" value="1"/>
</dbReference>
<accession>A0ABW5MH35</accession>
<evidence type="ECO:0000256" key="2">
    <source>
        <dbReference type="ARBA" id="ARBA00022748"/>
    </source>
</evidence>
<dbReference type="Pfam" id="PF00578">
    <property type="entry name" value="AhpC-TSA"/>
    <property type="match status" value="1"/>
</dbReference>
<dbReference type="Proteomes" id="UP001597461">
    <property type="component" value="Unassembled WGS sequence"/>
</dbReference>
<dbReference type="InterPro" id="IPR017937">
    <property type="entry name" value="Thioredoxin_CS"/>
</dbReference>
<gene>
    <name evidence="7" type="ORF">ACFSR6_08450</name>
</gene>
<feature type="chain" id="PRO_5045576566" evidence="5">
    <location>
        <begin position="19"/>
        <end position="384"/>
    </location>
</feature>
<keyword evidence="8" id="KW-1185">Reference proteome</keyword>
<name>A0ABW5MH35_9SPHI</name>
<dbReference type="InterPro" id="IPR050553">
    <property type="entry name" value="Thioredoxin_ResA/DsbE_sf"/>
</dbReference>
<dbReference type="CDD" id="cd02966">
    <property type="entry name" value="TlpA_like_family"/>
    <property type="match status" value="1"/>
</dbReference>
<proteinExistence type="predicted"/>
<organism evidence="7 8">
    <name type="scientific">Pedobacter vanadiisoli</name>
    <dbReference type="NCBI Taxonomy" id="1761975"/>
    <lineage>
        <taxon>Bacteria</taxon>
        <taxon>Pseudomonadati</taxon>
        <taxon>Bacteroidota</taxon>
        <taxon>Sphingobacteriia</taxon>
        <taxon>Sphingobacteriales</taxon>
        <taxon>Sphingobacteriaceae</taxon>
        <taxon>Pedobacter</taxon>
    </lineage>
</organism>
<feature type="signal peptide" evidence="5">
    <location>
        <begin position="1"/>
        <end position="18"/>
    </location>
</feature>
<keyword evidence="2" id="KW-0201">Cytochrome c-type biogenesis</keyword>
<keyword evidence="5" id="KW-0732">Signal</keyword>
<sequence>MKKLIIAALSIMQLSAFAQDGKNTFTITGKYGEFNAPVKAYLDYTLNGKDITDSVTLKNGAFKFAGTAPSSPVSAELSFDTKSVGRDKSLERGTVILEPGKIVVTIKEGSSFIGFQVTGTPMNNDYTEFNNLVDEALAKMSPEDRAFMEGKSNPQNTPDFEDKLEEFKKRYSKLTNEAYAKFVKTHTDSDLALNLMSKLAYDGEYTEVKSLFDGFSDRIKKSAKGINFAKTLAQMKATAVGQTAPDFELADTEGKLVKLSSFRGKYVLLDFWASWCGPCRAENPNLLRIYNQFKDQNFTVLGVSLDKSEAKNQWLAAIKTDGLPWLQLSDLKAWDNAAAKLYGVSAIPQNFLIDPNGKIVGKTLVGKGLENKLIQMLGNPVKKD</sequence>